<feature type="disulfide bond" evidence="13">
    <location>
        <begin position="29"/>
        <end position="44"/>
    </location>
</feature>
<dbReference type="SMART" id="SM00835">
    <property type="entry name" value="Cupin_1"/>
    <property type="match status" value="1"/>
</dbReference>
<evidence type="ECO:0000256" key="7">
    <source>
        <dbReference type="ARBA" id="ARBA00023157"/>
    </source>
</evidence>
<dbReference type="InterPro" id="IPR019780">
    <property type="entry name" value="Germin_Mn-BS"/>
</dbReference>
<keyword evidence="5 11" id="KW-0479">Metal-binding</keyword>
<feature type="domain" description="Cupin type-1" evidence="15">
    <location>
        <begin position="58"/>
        <end position="202"/>
    </location>
</feature>
<dbReference type="InterPro" id="IPR011051">
    <property type="entry name" value="RmlC_Cupin_sf"/>
</dbReference>
<evidence type="ECO:0000256" key="8">
    <source>
        <dbReference type="ARBA" id="ARBA00023170"/>
    </source>
</evidence>
<evidence type="ECO:0000256" key="12">
    <source>
        <dbReference type="PIRSR" id="PIRSR601929-2"/>
    </source>
</evidence>
<keyword evidence="17" id="KW-1185">Reference proteome</keyword>
<feature type="binding site" evidence="11">
    <location>
        <position position="112"/>
    </location>
    <ligand>
        <name>oxalate</name>
        <dbReference type="ChEBI" id="CHEBI:30623"/>
    </ligand>
</feature>
<feature type="signal peptide" evidence="14">
    <location>
        <begin position="1"/>
        <end position="21"/>
    </location>
</feature>
<dbReference type="InterPro" id="IPR001929">
    <property type="entry name" value="Germin"/>
</dbReference>
<reference evidence="17" key="1">
    <citation type="journal article" date="2017" name="Front. Plant Sci.">
        <title>Climate Clever Clovers: New Paradigm to Reduce the Environmental Footprint of Ruminants by Breeding Low Methanogenic Forages Utilizing Haplotype Variation.</title>
        <authorList>
            <person name="Kaur P."/>
            <person name="Appels R."/>
            <person name="Bayer P.E."/>
            <person name="Keeble-Gagnere G."/>
            <person name="Wang J."/>
            <person name="Hirakawa H."/>
            <person name="Shirasawa K."/>
            <person name="Vercoe P."/>
            <person name="Stefanova K."/>
            <person name="Durmic Z."/>
            <person name="Nichols P."/>
            <person name="Revell C."/>
            <person name="Isobe S.N."/>
            <person name="Edwards D."/>
            <person name="Erskine W."/>
        </authorList>
    </citation>
    <scope>NUCLEOTIDE SEQUENCE [LARGE SCALE GENOMIC DNA]</scope>
    <source>
        <strain evidence="17">cv. Daliak</strain>
    </source>
</reference>
<evidence type="ECO:0000256" key="6">
    <source>
        <dbReference type="ARBA" id="ARBA00022729"/>
    </source>
</evidence>
<dbReference type="PROSITE" id="PS00725">
    <property type="entry name" value="GERMIN"/>
    <property type="match status" value="1"/>
</dbReference>
<dbReference type="PRINTS" id="PR00325">
    <property type="entry name" value="GERMIN"/>
</dbReference>
<evidence type="ECO:0000256" key="13">
    <source>
        <dbReference type="PIRSR" id="PIRSR601929-3"/>
    </source>
</evidence>
<proteinExistence type="inferred from homology"/>
<evidence type="ECO:0000256" key="4">
    <source>
        <dbReference type="ARBA" id="ARBA00022525"/>
    </source>
</evidence>
<dbReference type="Pfam" id="PF00190">
    <property type="entry name" value="Cupin_1"/>
    <property type="match status" value="1"/>
</dbReference>
<accession>A0A2Z6NSI1</accession>
<dbReference type="CDD" id="cd02241">
    <property type="entry name" value="cupin_OxOx"/>
    <property type="match status" value="1"/>
</dbReference>
<keyword evidence="3 14" id="KW-0052">Apoplast</keyword>
<dbReference type="Proteomes" id="UP000242715">
    <property type="component" value="Unassembled WGS sequence"/>
</dbReference>
<sequence>MMKMIQIILLTFALISYTSNANSSAKDFCVANLLLPTTPAGYPCKLPSLVTANDFVFSGFVAGNTENRFRLGVTTASVNNLPGLNGLGISAARIDVGFNGTVPMHLHPDASEISIMVEGQMIVGFITPTNLFVKTINAGDVFVFPQGLLHFQVNSGPGTAVSFSAFTSSDPSVQVLDELLFANNLSTAILQETTLLDFDQIKKLKAVFGGRG</sequence>
<keyword evidence="7 13" id="KW-1015">Disulfide bond</keyword>
<evidence type="ECO:0000256" key="10">
    <source>
        <dbReference type="ARBA" id="ARBA00023211"/>
    </source>
</evidence>
<feature type="binding site" evidence="11">
    <location>
        <position position="107"/>
    </location>
    <ligand>
        <name>oxalate</name>
        <dbReference type="ChEBI" id="CHEBI:30623"/>
    </ligand>
</feature>
<dbReference type="GO" id="GO:0048046">
    <property type="term" value="C:apoplast"/>
    <property type="evidence" value="ECO:0007669"/>
    <property type="project" value="UniProtKB-SubCell"/>
</dbReference>
<dbReference type="SUPFAM" id="SSF51182">
    <property type="entry name" value="RmlC-like cupins"/>
    <property type="match status" value="1"/>
</dbReference>
<organism evidence="16 17">
    <name type="scientific">Trifolium subterraneum</name>
    <name type="common">Subterranean clover</name>
    <dbReference type="NCBI Taxonomy" id="3900"/>
    <lineage>
        <taxon>Eukaryota</taxon>
        <taxon>Viridiplantae</taxon>
        <taxon>Streptophyta</taxon>
        <taxon>Embryophyta</taxon>
        <taxon>Tracheophyta</taxon>
        <taxon>Spermatophyta</taxon>
        <taxon>Magnoliopsida</taxon>
        <taxon>eudicotyledons</taxon>
        <taxon>Gunneridae</taxon>
        <taxon>Pentapetalae</taxon>
        <taxon>rosids</taxon>
        <taxon>fabids</taxon>
        <taxon>Fabales</taxon>
        <taxon>Fabaceae</taxon>
        <taxon>Papilionoideae</taxon>
        <taxon>50 kb inversion clade</taxon>
        <taxon>NPAAA clade</taxon>
        <taxon>Hologalegina</taxon>
        <taxon>IRL clade</taxon>
        <taxon>Trifolieae</taxon>
        <taxon>Trifolium</taxon>
    </lineage>
</organism>
<dbReference type="InterPro" id="IPR014710">
    <property type="entry name" value="RmlC-like_jellyroll"/>
</dbReference>
<evidence type="ECO:0000256" key="1">
    <source>
        <dbReference type="ARBA" id="ARBA00004271"/>
    </source>
</evidence>
<keyword evidence="6 14" id="KW-0732">Signal</keyword>
<dbReference type="AlphaFoldDB" id="A0A2Z6NSI1"/>
<keyword evidence="4 14" id="KW-0964">Secreted</keyword>
<feature type="binding site" evidence="12">
    <location>
        <position position="150"/>
    </location>
    <ligand>
        <name>Mn(2+)</name>
        <dbReference type="ChEBI" id="CHEBI:29035"/>
    </ligand>
</feature>
<comment type="similarity">
    <text evidence="2 14">Belongs to the germin family.</text>
</comment>
<keyword evidence="10 11" id="KW-0464">Manganese</keyword>
<evidence type="ECO:0000259" key="15">
    <source>
        <dbReference type="SMART" id="SM00835"/>
    </source>
</evidence>
<feature type="chain" id="PRO_5019621413" description="Germin-like protein" evidence="14">
    <location>
        <begin position="22"/>
        <end position="212"/>
    </location>
</feature>
<evidence type="ECO:0000256" key="9">
    <source>
        <dbReference type="ARBA" id="ARBA00023180"/>
    </source>
</evidence>
<evidence type="ECO:0000256" key="11">
    <source>
        <dbReference type="PIRSR" id="PIRSR601929-1"/>
    </source>
</evidence>
<dbReference type="Gene3D" id="2.60.120.10">
    <property type="entry name" value="Jelly Rolls"/>
    <property type="match status" value="1"/>
</dbReference>
<gene>
    <name evidence="16" type="ORF">TSUD_358240</name>
</gene>
<dbReference type="OrthoDB" id="1419732at2759"/>
<evidence type="ECO:0000256" key="5">
    <source>
        <dbReference type="ARBA" id="ARBA00022723"/>
    </source>
</evidence>
<protein>
    <recommendedName>
        <fullName evidence="14">Germin-like protein</fullName>
    </recommendedName>
</protein>
<dbReference type="EMBL" id="DF973513">
    <property type="protein sequence ID" value="GAU32957.1"/>
    <property type="molecule type" value="Genomic_DNA"/>
</dbReference>
<feature type="binding site" evidence="12">
    <location>
        <position position="105"/>
    </location>
    <ligand>
        <name>Mn(2+)</name>
        <dbReference type="ChEBI" id="CHEBI:29035"/>
    </ligand>
</feature>
<keyword evidence="8" id="KW-0675">Receptor</keyword>
<name>A0A2Z6NSI1_TRISU</name>
<evidence type="ECO:0000313" key="16">
    <source>
        <dbReference type="EMBL" id="GAU32957.1"/>
    </source>
</evidence>
<comment type="subcellular location">
    <subcellularLocation>
        <location evidence="1 14">Secreted</location>
        <location evidence="1 14">Extracellular space</location>
        <location evidence="1 14">Apoplast</location>
    </subcellularLocation>
</comment>
<evidence type="ECO:0000256" key="3">
    <source>
        <dbReference type="ARBA" id="ARBA00022523"/>
    </source>
</evidence>
<dbReference type="InterPro" id="IPR006045">
    <property type="entry name" value="Cupin_1"/>
</dbReference>
<feature type="binding site" evidence="12">
    <location>
        <position position="107"/>
    </location>
    <ligand>
        <name>Mn(2+)</name>
        <dbReference type="ChEBI" id="CHEBI:29035"/>
    </ligand>
</feature>
<keyword evidence="9" id="KW-0325">Glycoprotein</keyword>
<evidence type="ECO:0000256" key="14">
    <source>
        <dbReference type="RuleBase" id="RU366015"/>
    </source>
</evidence>
<evidence type="ECO:0000256" key="2">
    <source>
        <dbReference type="ARBA" id="ARBA00007456"/>
    </source>
</evidence>
<evidence type="ECO:0000313" key="17">
    <source>
        <dbReference type="Proteomes" id="UP000242715"/>
    </source>
</evidence>
<dbReference type="GO" id="GO:0030145">
    <property type="term" value="F:manganese ion binding"/>
    <property type="evidence" value="ECO:0007669"/>
    <property type="project" value="UniProtKB-UniRule"/>
</dbReference>
<feature type="binding site" evidence="12">
    <location>
        <position position="112"/>
    </location>
    <ligand>
        <name>Mn(2+)</name>
        <dbReference type="ChEBI" id="CHEBI:29035"/>
    </ligand>
</feature>
<dbReference type="FunFam" id="2.60.120.10:FF:000047">
    <property type="entry name" value="Auxin-binding protein ABP19a"/>
    <property type="match status" value="1"/>
</dbReference>
<dbReference type="PANTHER" id="PTHR31238">
    <property type="entry name" value="GERMIN-LIKE PROTEIN SUBFAMILY 3 MEMBER 3"/>
    <property type="match status" value="1"/>
</dbReference>